<feature type="chain" id="PRO_5021858051" description="LamG-like jellyroll fold domain-containing protein" evidence="1">
    <location>
        <begin position="26"/>
        <end position="1113"/>
    </location>
</feature>
<evidence type="ECO:0000256" key="1">
    <source>
        <dbReference type="SAM" id="SignalP"/>
    </source>
</evidence>
<reference evidence="2 3" key="1">
    <citation type="submission" date="2019-03" db="EMBL/GenBank/DDBJ databases">
        <title>Deep-cultivation of Planctomycetes and their phenomic and genomic characterization uncovers novel biology.</title>
        <authorList>
            <person name="Wiegand S."/>
            <person name="Jogler M."/>
            <person name="Boedeker C."/>
            <person name="Pinto D."/>
            <person name="Vollmers J."/>
            <person name="Rivas-Marin E."/>
            <person name="Kohn T."/>
            <person name="Peeters S.H."/>
            <person name="Heuer A."/>
            <person name="Rast P."/>
            <person name="Oberbeckmann S."/>
            <person name="Bunk B."/>
            <person name="Jeske O."/>
            <person name="Meyerdierks A."/>
            <person name="Storesund J.E."/>
            <person name="Kallscheuer N."/>
            <person name="Luecker S."/>
            <person name="Lage O.M."/>
            <person name="Pohl T."/>
            <person name="Merkel B.J."/>
            <person name="Hornburger P."/>
            <person name="Mueller R.-W."/>
            <person name="Bruemmer F."/>
            <person name="Labrenz M."/>
            <person name="Spormann A.M."/>
            <person name="Op den Camp H."/>
            <person name="Overmann J."/>
            <person name="Amann R."/>
            <person name="Jetten M.S.M."/>
            <person name="Mascher T."/>
            <person name="Medema M.H."/>
            <person name="Devos D.P."/>
            <person name="Kaster A.-K."/>
            <person name="Ovreas L."/>
            <person name="Rohde M."/>
            <person name="Galperin M.Y."/>
            <person name="Jogler C."/>
        </authorList>
    </citation>
    <scope>NUCLEOTIDE SEQUENCE [LARGE SCALE GENOMIC DNA]</scope>
    <source>
        <strain evidence="2 3">V202</strain>
    </source>
</reference>
<evidence type="ECO:0000313" key="2">
    <source>
        <dbReference type="EMBL" id="QDU10032.1"/>
    </source>
</evidence>
<dbReference type="SUPFAM" id="SSF49899">
    <property type="entry name" value="Concanavalin A-like lectins/glucanases"/>
    <property type="match status" value="1"/>
</dbReference>
<protein>
    <recommendedName>
        <fullName evidence="4">LamG-like jellyroll fold domain-containing protein</fullName>
    </recommendedName>
</protein>
<proteinExistence type="predicted"/>
<evidence type="ECO:0008006" key="4">
    <source>
        <dbReference type="Google" id="ProtNLM"/>
    </source>
</evidence>
<dbReference type="OrthoDB" id="226631at2"/>
<organism evidence="2 3">
    <name type="scientific">Gimesia aquarii</name>
    <dbReference type="NCBI Taxonomy" id="2527964"/>
    <lineage>
        <taxon>Bacteria</taxon>
        <taxon>Pseudomonadati</taxon>
        <taxon>Planctomycetota</taxon>
        <taxon>Planctomycetia</taxon>
        <taxon>Planctomycetales</taxon>
        <taxon>Planctomycetaceae</taxon>
        <taxon>Gimesia</taxon>
    </lineage>
</organism>
<accession>A0A517WXS2</accession>
<dbReference type="Pfam" id="PF13385">
    <property type="entry name" value="Laminin_G_3"/>
    <property type="match status" value="1"/>
</dbReference>
<dbReference type="EMBL" id="CP037422">
    <property type="protein sequence ID" value="QDU10032.1"/>
    <property type="molecule type" value="Genomic_DNA"/>
</dbReference>
<dbReference type="InterPro" id="IPR029062">
    <property type="entry name" value="Class_I_gatase-like"/>
</dbReference>
<dbReference type="Gene3D" id="2.60.120.200">
    <property type="match status" value="1"/>
</dbReference>
<evidence type="ECO:0000313" key="3">
    <source>
        <dbReference type="Proteomes" id="UP000318384"/>
    </source>
</evidence>
<gene>
    <name evidence="2" type="ORF">V202x_34290</name>
</gene>
<name>A0A517WXS2_9PLAN</name>
<dbReference type="Proteomes" id="UP000318384">
    <property type="component" value="Chromosome"/>
</dbReference>
<keyword evidence="3" id="KW-1185">Reference proteome</keyword>
<feature type="signal peptide" evidence="1">
    <location>
        <begin position="1"/>
        <end position="25"/>
    </location>
</feature>
<dbReference type="InterPro" id="IPR013320">
    <property type="entry name" value="ConA-like_dom_sf"/>
</dbReference>
<sequence precursor="true">MIYRKHLRFTALSILLLSTFFSLDAAGQQTVMLQEPWQSQYTKANAAGKHVLGLWTFDETDAGEDLSGNGHTAKFKGAEVESQGRFGAALRSFPGFPVEDKRHYAIVKDSPKLSPQGPFTLEMWINPGKDIEKAHSAFLLDKKYAGNTDYQLLFNRAGNSGTRILKAVLGFGASSETWYSDPLRLKPGTWYHIVFLYDGAGRGRFLVNGIPHGEKTISGIGSVAAGTRPLTIGDRNGSNYGGFPGLVDQVRISEGELEFRPVRFERISQRACFIRMEKNCTIAFQVTNLQKKSVPEATITWLLNGEAQGTSTLKNLQTGQPQEVLFPLNTSLRPDQYLLTAKLKTAGPLNTSAEESFPIQIVSRKLPDQFPVIMWGAGISEVDRLKEIGFTHAAGLRANYSKIFKAGKPTLADSEQRVTEVRAGLDRGLANGISFYASLSPGTYLRNQEKYQRMNRDGTKKSSREDICASIPAIKEYCYNVGASVVQTYQDYPAFDSALLHTEVRGHSRPCFHQHDLEAFKKHAGFGVPAEVGSPYGVSYSKLKDFPKNRVVKDDHPLYVYYKWHWKKGDGWNDLNSDLERGLDSTNKTLWTWYDPAMRVATVFGSGGNVDVLSHWTYTYPDPIRINVVLDEMFAMARGSKKQQDVMKMTQIIWYRSQTAPKPKKPEDILATQATWEQEQPDADFITISPMQLREAFWAKISRPIKGIMYHGWQSLVPTDGTYAYRLTNTQTQHELKRLIHEVVQPLGPTLRNIPAAKNDIAFYESFASQVFARRGTLGWNGYWLGDAHQMLQWAGLQTDIVFDETITQQGLDQYKVLVMMHGDVVTESVLKKIEAFQQRGGLVIADEFLTPAIQPDIRVRSYSRTGKADVDKQEFQKKAMELKAALSGKYNRFVDSSNQNVVHYSRRGKNTDYIFLVNDHREYGKYVGHHGLVMENGLPSETTLFINRGEGYLYDLVNHQPVLTQKSAGKQTFSLQLGPGAGGIYMLTQDPIERITVEVPNQLKRGESANVSLTVTSQHGKLISAVIPVEVTIEDSEGRIAEQSGFRALVDGKQSFPIQIAPNDKAGIWRVHVKELASGKASDAYFRVMDDNSSVKPNYKNIKGFNPAQPAG</sequence>
<dbReference type="Gene3D" id="3.40.50.880">
    <property type="match status" value="1"/>
</dbReference>
<dbReference type="RefSeq" id="WP_145177228.1">
    <property type="nucleotide sequence ID" value="NZ_CP037422.1"/>
</dbReference>
<keyword evidence="1" id="KW-0732">Signal</keyword>
<dbReference type="AlphaFoldDB" id="A0A517WXS2"/>